<comment type="caution">
    <text evidence="2">The sequence shown here is derived from an EMBL/GenBank/DDBJ whole genome shotgun (WGS) entry which is preliminary data.</text>
</comment>
<dbReference type="Proteomes" id="UP000549457">
    <property type="component" value="Unassembled WGS sequence"/>
</dbReference>
<gene>
    <name evidence="2" type="ORF">HNP73_004368</name>
</gene>
<protein>
    <recommendedName>
        <fullName evidence="4">Sulphotransferase Stf0 domain-containing protein</fullName>
    </recommendedName>
</protein>
<organism evidence="2 3">
    <name type="scientific">Amaricoccus macauensis</name>
    <dbReference type="NCBI Taxonomy" id="57001"/>
    <lineage>
        <taxon>Bacteria</taxon>
        <taxon>Pseudomonadati</taxon>
        <taxon>Pseudomonadota</taxon>
        <taxon>Alphaproteobacteria</taxon>
        <taxon>Rhodobacterales</taxon>
        <taxon>Paracoccaceae</taxon>
        <taxon>Amaricoccus</taxon>
    </lineage>
</organism>
<evidence type="ECO:0000313" key="3">
    <source>
        <dbReference type="Proteomes" id="UP000549457"/>
    </source>
</evidence>
<feature type="region of interest" description="Disordered" evidence="1">
    <location>
        <begin position="282"/>
        <end position="307"/>
    </location>
</feature>
<reference evidence="2 3" key="1">
    <citation type="submission" date="2020-08" db="EMBL/GenBank/DDBJ databases">
        <title>Genomic Encyclopedia of Type Strains, Phase IV (KMG-IV): sequencing the most valuable type-strain genomes for metagenomic binning, comparative biology and taxonomic classification.</title>
        <authorList>
            <person name="Goeker M."/>
        </authorList>
    </citation>
    <scope>NUCLEOTIDE SEQUENCE [LARGE SCALE GENOMIC DNA]</scope>
    <source>
        <strain evidence="2 3">DSM 101730</strain>
    </source>
</reference>
<dbReference type="InterPro" id="IPR027417">
    <property type="entry name" value="P-loop_NTPase"/>
</dbReference>
<dbReference type="AlphaFoldDB" id="A0A840SUK3"/>
<dbReference type="SUPFAM" id="SSF52540">
    <property type="entry name" value="P-loop containing nucleoside triphosphate hydrolases"/>
    <property type="match status" value="1"/>
</dbReference>
<evidence type="ECO:0000256" key="1">
    <source>
        <dbReference type="SAM" id="MobiDB-lite"/>
    </source>
</evidence>
<dbReference type="EMBL" id="JACHFM010000007">
    <property type="protein sequence ID" value="MBB5224398.1"/>
    <property type="molecule type" value="Genomic_DNA"/>
</dbReference>
<proteinExistence type="predicted"/>
<evidence type="ECO:0008006" key="4">
    <source>
        <dbReference type="Google" id="ProtNLM"/>
    </source>
</evidence>
<sequence>MPDHSHNFVIIYSGRTGSSPVVNILARQPGICVPVFENLDRRFIGADRTGEIPGILDQVFATGVLPGANLPEHLPRFPAGETPASIGFKWRPFGDWAKVCEVLRARDVTLFVLTRRDFVELASSLYITSHGNKLQSEVKIEKHPQFGLAIGARAAVEREAIERLQTMTFPVRPRLLYQVMRHQADMRGRLLDLAADAHQRGVRVRSILYEDFTADNAGFIRGLLAEIGMPAGEVDTTTAFEKVMKVPAKSRLKRLGSWLLLPPIRLQMRRYTRYGRDLEALGRASRDGSQTPVRPRRPVQGLVHLGG</sequence>
<evidence type="ECO:0000313" key="2">
    <source>
        <dbReference type="EMBL" id="MBB5224398.1"/>
    </source>
</evidence>
<keyword evidence="3" id="KW-1185">Reference proteome</keyword>
<dbReference type="Gene3D" id="3.40.50.300">
    <property type="entry name" value="P-loop containing nucleotide triphosphate hydrolases"/>
    <property type="match status" value="1"/>
</dbReference>
<name>A0A840SUK3_9RHOB</name>
<accession>A0A840SUK3</accession>
<dbReference type="RefSeq" id="WP_184155033.1">
    <property type="nucleotide sequence ID" value="NZ_JACHFM010000007.1"/>
</dbReference>